<dbReference type="GO" id="GO:0006508">
    <property type="term" value="P:proteolysis"/>
    <property type="evidence" value="ECO:0007669"/>
    <property type="project" value="UniProtKB-KW"/>
</dbReference>
<evidence type="ECO:0000256" key="1">
    <source>
        <dbReference type="ARBA" id="ARBA00004167"/>
    </source>
</evidence>
<dbReference type="AlphaFoldDB" id="A0A844GBY5"/>
<dbReference type="EMBL" id="VUNS01000049">
    <property type="protein sequence ID" value="MST99709.1"/>
    <property type="molecule type" value="Genomic_DNA"/>
</dbReference>
<dbReference type="CDD" id="cd03404">
    <property type="entry name" value="SPFH_HflK"/>
    <property type="match status" value="1"/>
</dbReference>
<keyword evidence="4" id="KW-1133">Transmembrane helix</keyword>
<dbReference type="GO" id="GO:0008233">
    <property type="term" value="F:peptidase activity"/>
    <property type="evidence" value="ECO:0007669"/>
    <property type="project" value="UniProtKB-KW"/>
</dbReference>
<feature type="domain" description="Band 7" evidence="5">
    <location>
        <begin position="319"/>
        <end position="563"/>
    </location>
</feature>
<dbReference type="GO" id="GO:0016020">
    <property type="term" value="C:membrane"/>
    <property type="evidence" value="ECO:0007669"/>
    <property type="project" value="UniProtKB-SubCell"/>
</dbReference>
<dbReference type="Gene3D" id="3.30.479.30">
    <property type="entry name" value="Band 7 domain"/>
    <property type="match status" value="1"/>
</dbReference>
<protein>
    <submittedName>
        <fullName evidence="6">Protease modulator HflK</fullName>
    </submittedName>
</protein>
<feature type="transmembrane region" description="Helical" evidence="4">
    <location>
        <begin position="118"/>
        <end position="138"/>
    </location>
</feature>
<dbReference type="Proteomes" id="UP000435649">
    <property type="component" value="Unassembled WGS sequence"/>
</dbReference>
<feature type="transmembrane region" description="Helical" evidence="4">
    <location>
        <begin position="56"/>
        <end position="81"/>
    </location>
</feature>
<feature type="transmembrane region" description="Helical" evidence="4">
    <location>
        <begin position="300"/>
        <end position="318"/>
    </location>
</feature>
<sequence length="668" mass="73774">MERRTDVRTEIDNARLVTKLSVIGGIVTIVVLLIPTLVLGVINGEFVGSDLFSLGVIPYSLAVVFAFASMIYGMLGTSAAVETEEKQLLEKRSDTHALNVEEDVRFTAGRSFDNYRKYAPYVLSILGALIVAGVLSAFLRHWGARLEAPAGVNPVNGAIVSAVMAALSLFFGAFFVGQSRQPAFRWLRAFGAWLLAGFGLMFVSAFVAAFSSGGSMLDAVVAKVAVWVFGLLGVEFVISFIIEFYRPRTVRELRPIFESRLLSLFTEPGGVMRNVALALDYQFGFKVSGTWLYSFMERSFFPVVLFWAAILWGFTMIHEVGPSQVGIKERLGKVVSTELLEPGIYWTLPYPFGQVKRFSCTEVKQVIIGESEDDHADEEEEVPDDGHGHAKPESKKKGHEPMPVVLWTAAHGSDANNFIVAVNPDGPRKQADGEKTAESDTASIAFIRMMIPIEYRIRPDGVMDYAYRNADPVATLIRIGQQAATEYLASVSIMDIMSTGRAEAQQKLLARVQKLADEHHLGIEITKVMILDSHPPVEKVAPAFQDVIGAMEEKESTILKAESYAARTVPETEAAALRIISDAKSYSFRTTTVAKAESGRFSTQLKTYNLMPRMFRLKAYLDFLENDCKDIRKFIVAAGLDNEVYELNFETKERLDLIDVDAGALSGN</sequence>
<dbReference type="InterPro" id="IPR001107">
    <property type="entry name" value="Band_7"/>
</dbReference>
<organism evidence="6 7">
    <name type="scientific">Victivallis lenta</name>
    <dbReference type="NCBI Taxonomy" id="2606640"/>
    <lineage>
        <taxon>Bacteria</taxon>
        <taxon>Pseudomonadati</taxon>
        <taxon>Lentisphaerota</taxon>
        <taxon>Lentisphaeria</taxon>
        <taxon>Victivallales</taxon>
        <taxon>Victivallaceae</taxon>
        <taxon>Victivallis</taxon>
    </lineage>
</organism>
<keyword evidence="4" id="KW-0812">Transmembrane</keyword>
<comment type="caution">
    <text evidence="6">The sequence shown here is derived from an EMBL/GenBank/DDBJ whole genome shotgun (WGS) entry which is preliminary data.</text>
</comment>
<feature type="compositionally biased region" description="Basic and acidic residues" evidence="3">
    <location>
        <begin position="384"/>
        <end position="395"/>
    </location>
</feature>
<evidence type="ECO:0000259" key="5">
    <source>
        <dbReference type="Pfam" id="PF01145"/>
    </source>
</evidence>
<evidence type="ECO:0000313" key="6">
    <source>
        <dbReference type="EMBL" id="MST99709.1"/>
    </source>
</evidence>
<keyword evidence="4" id="KW-0472">Membrane</keyword>
<dbReference type="Pfam" id="PF01145">
    <property type="entry name" value="Band_7"/>
    <property type="match status" value="1"/>
</dbReference>
<keyword evidence="6" id="KW-0378">Hydrolase</keyword>
<feature type="transmembrane region" description="Helical" evidence="4">
    <location>
        <begin position="20"/>
        <end position="44"/>
    </location>
</feature>
<reference evidence="6 7" key="1">
    <citation type="submission" date="2019-08" db="EMBL/GenBank/DDBJ databases">
        <title>In-depth cultivation of the pig gut microbiome towards novel bacterial diversity and tailored functional studies.</title>
        <authorList>
            <person name="Wylensek D."/>
            <person name="Hitch T.C.A."/>
            <person name="Clavel T."/>
        </authorList>
    </citation>
    <scope>NUCLEOTIDE SEQUENCE [LARGE SCALE GENOMIC DNA]</scope>
    <source>
        <strain evidence="6 7">BBE-744-WT-12</strain>
    </source>
</reference>
<proteinExistence type="inferred from homology"/>
<evidence type="ECO:0000256" key="4">
    <source>
        <dbReference type="SAM" id="Phobius"/>
    </source>
</evidence>
<feature type="transmembrane region" description="Helical" evidence="4">
    <location>
        <begin position="224"/>
        <end position="245"/>
    </location>
</feature>
<evidence type="ECO:0000256" key="3">
    <source>
        <dbReference type="SAM" id="MobiDB-lite"/>
    </source>
</evidence>
<comment type="subcellular location">
    <subcellularLocation>
        <location evidence="1">Membrane</location>
        <topology evidence="1">Single-pass membrane protein</topology>
    </subcellularLocation>
</comment>
<evidence type="ECO:0000313" key="7">
    <source>
        <dbReference type="Proteomes" id="UP000435649"/>
    </source>
</evidence>
<feature type="transmembrane region" description="Helical" evidence="4">
    <location>
        <begin position="158"/>
        <end position="177"/>
    </location>
</feature>
<keyword evidence="7" id="KW-1185">Reference proteome</keyword>
<name>A0A844GBY5_9BACT</name>
<feature type="region of interest" description="Disordered" evidence="3">
    <location>
        <begin position="370"/>
        <end position="399"/>
    </location>
</feature>
<accession>A0A844GBY5</accession>
<evidence type="ECO:0000256" key="2">
    <source>
        <dbReference type="ARBA" id="ARBA00006971"/>
    </source>
</evidence>
<dbReference type="RefSeq" id="WP_154420872.1">
    <property type="nucleotide sequence ID" value="NZ_CALXOB010000053.1"/>
</dbReference>
<keyword evidence="6" id="KW-0645">Protease</keyword>
<feature type="transmembrane region" description="Helical" evidence="4">
    <location>
        <begin position="189"/>
        <end position="212"/>
    </location>
</feature>
<gene>
    <name evidence="6" type="ORF">FYJ85_22010</name>
</gene>
<dbReference type="InterPro" id="IPR010201">
    <property type="entry name" value="HflK"/>
</dbReference>
<dbReference type="InterPro" id="IPR036013">
    <property type="entry name" value="Band_7/SPFH_dom_sf"/>
</dbReference>
<comment type="similarity">
    <text evidence="2">Belongs to the band 7/mec-2 family. HflK subfamily.</text>
</comment>
<feature type="compositionally biased region" description="Acidic residues" evidence="3">
    <location>
        <begin position="370"/>
        <end position="383"/>
    </location>
</feature>